<dbReference type="HOGENOM" id="CLU_018868_3_0_1"/>
<dbReference type="Pfam" id="PF01175">
    <property type="entry name" value="Urocanase"/>
    <property type="match status" value="1"/>
</dbReference>
<dbReference type="SUPFAM" id="SSF111326">
    <property type="entry name" value="Urocanase"/>
    <property type="match status" value="1"/>
</dbReference>
<keyword evidence="3" id="KW-1185">Reference proteome</keyword>
<dbReference type="Gene3D" id="3.40.50.10730">
    <property type="entry name" value="Urocanase like domains"/>
    <property type="match status" value="1"/>
</dbReference>
<dbReference type="GO" id="GO:0016153">
    <property type="term" value="F:urocanate hydratase activity"/>
    <property type="evidence" value="ECO:0007669"/>
    <property type="project" value="TreeGrafter"/>
</dbReference>
<gene>
    <name evidence="2" type="ORF">CRE_15089</name>
</gene>
<organism evidence="3">
    <name type="scientific">Caenorhabditis remanei</name>
    <name type="common">Caenorhabditis vulgaris</name>
    <dbReference type="NCBI Taxonomy" id="31234"/>
    <lineage>
        <taxon>Eukaryota</taxon>
        <taxon>Metazoa</taxon>
        <taxon>Ecdysozoa</taxon>
        <taxon>Nematoda</taxon>
        <taxon>Chromadorea</taxon>
        <taxon>Rhabditida</taxon>
        <taxon>Rhabditina</taxon>
        <taxon>Rhabditomorpha</taxon>
        <taxon>Rhabditoidea</taxon>
        <taxon>Rhabditidae</taxon>
        <taxon>Peloderinae</taxon>
        <taxon>Caenorhabditis</taxon>
    </lineage>
</organism>
<dbReference type="EMBL" id="DS269509">
    <property type="protein sequence ID" value="EFO84497.1"/>
    <property type="molecule type" value="Genomic_DNA"/>
</dbReference>
<accession>E3NQC9</accession>
<sequence length="89" mass="9564">MGLSSLAGKVFVTAGLGGMSGAQPKAAKIAGCIGVIAEISETALLKRHQQGWLDVYSKDLEEIVNWIKEYREKKAAISIGYLGNVVDLW</sequence>
<dbReference type="GO" id="GO:0006548">
    <property type="term" value="P:L-histidine catabolic process"/>
    <property type="evidence" value="ECO:0007669"/>
    <property type="project" value="TreeGrafter"/>
</dbReference>
<dbReference type="eggNOG" id="ENOG502QR75">
    <property type="taxonomic scope" value="Eukaryota"/>
</dbReference>
<dbReference type="Proteomes" id="UP000008281">
    <property type="component" value="Unassembled WGS sequence"/>
</dbReference>
<dbReference type="InterPro" id="IPR036190">
    <property type="entry name" value="Urocanase_sf"/>
</dbReference>
<evidence type="ECO:0000259" key="1">
    <source>
        <dbReference type="Pfam" id="PF01175"/>
    </source>
</evidence>
<evidence type="ECO:0000313" key="2">
    <source>
        <dbReference type="EMBL" id="EFO84497.1"/>
    </source>
</evidence>
<dbReference type="AlphaFoldDB" id="E3NQC9"/>
<name>E3NQC9_CAERE</name>
<dbReference type="InterPro" id="IPR023637">
    <property type="entry name" value="Urocanase-like"/>
</dbReference>
<reference evidence="2" key="1">
    <citation type="submission" date="2007-07" db="EMBL/GenBank/DDBJ databases">
        <title>PCAP assembly of the Caenorhabditis remanei genome.</title>
        <authorList>
            <consortium name="The Caenorhabditis remanei Sequencing Consortium"/>
            <person name="Wilson R.K."/>
        </authorList>
    </citation>
    <scope>NUCLEOTIDE SEQUENCE [LARGE SCALE GENOMIC DNA]</scope>
    <source>
        <strain evidence="2">PB4641</strain>
    </source>
</reference>
<dbReference type="InterPro" id="IPR035085">
    <property type="entry name" value="Urocanase_Rossmann-like"/>
</dbReference>
<feature type="domain" description="Urocanase Rossmann-like" evidence="1">
    <location>
        <begin position="4"/>
        <end position="89"/>
    </location>
</feature>
<protein>
    <recommendedName>
        <fullName evidence="1">Urocanase Rossmann-like domain-containing protein</fullName>
    </recommendedName>
</protein>
<dbReference type="STRING" id="31234.E3NQC9"/>
<dbReference type="InterPro" id="IPR038364">
    <property type="entry name" value="Urocanase_central_sf"/>
</dbReference>
<dbReference type="OrthoDB" id="194468at2759"/>
<evidence type="ECO:0000313" key="3">
    <source>
        <dbReference type="Proteomes" id="UP000008281"/>
    </source>
</evidence>
<dbReference type="PANTHER" id="PTHR12216">
    <property type="entry name" value="UROCANATE HYDRATASE"/>
    <property type="match status" value="1"/>
</dbReference>
<dbReference type="PANTHER" id="PTHR12216:SF3">
    <property type="entry name" value="UROCANATE HYDRATASE"/>
    <property type="match status" value="1"/>
</dbReference>
<dbReference type="InParanoid" id="E3NQC9"/>
<proteinExistence type="predicted"/>